<evidence type="ECO:0000256" key="8">
    <source>
        <dbReference type="SAM" id="SignalP"/>
    </source>
</evidence>
<evidence type="ECO:0000256" key="7">
    <source>
        <dbReference type="ARBA" id="ARBA00023004"/>
    </source>
</evidence>
<dbReference type="Pfam" id="PF14537">
    <property type="entry name" value="Cytochrom_c3_2"/>
    <property type="match status" value="1"/>
</dbReference>
<feature type="signal peptide" evidence="8">
    <location>
        <begin position="1"/>
        <end position="20"/>
    </location>
</feature>
<feature type="domain" description="Tetrahaem cytochrome" evidence="9">
    <location>
        <begin position="27"/>
        <end position="99"/>
    </location>
</feature>
<evidence type="ECO:0000313" key="11">
    <source>
        <dbReference type="Proteomes" id="UP000006683"/>
    </source>
</evidence>
<organism evidence="10 11">
    <name type="scientific">Ferrimonas balearica (strain DSM 9799 / CCM 4581 / KCTC 23876 / PAT)</name>
    <dbReference type="NCBI Taxonomy" id="550540"/>
    <lineage>
        <taxon>Bacteria</taxon>
        <taxon>Pseudomonadati</taxon>
        <taxon>Pseudomonadota</taxon>
        <taxon>Gammaproteobacteria</taxon>
        <taxon>Alteromonadales</taxon>
        <taxon>Ferrimonadaceae</taxon>
        <taxon>Ferrimonas</taxon>
    </lineage>
</organism>
<dbReference type="InterPro" id="IPR036280">
    <property type="entry name" value="Multihaem_cyt_sf"/>
</dbReference>
<dbReference type="RefSeq" id="WP_013344891.1">
    <property type="nucleotide sequence ID" value="NC_014541.1"/>
</dbReference>
<evidence type="ECO:0000256" key="6">
    <source>
        <dbReference type="ARBA" id="ARBA00022982"/>
    </source>
</evidence>
<proteinExistence type="predicted"/>
<comment type="subcellular location">
    <subcellularLocation>
        <location evidence="2">Periplasm</location>
    </subcellularLocation>
</comment>
<evidence type="ECO:0000256" key="4">
    <source>
        <dbReference type="ARBA" id="ARBA00022617"/>
    </source>
</evidence>
<dbReference type="KEGG" id="fbl:Fbal_1381"/>
<reference evidence="10 11" key="1">
    <citation type="journal article" date="2010" name="Stand. Genomic Sci.">
        <title>Complete genome sequence of Ferrimonas balearica type strain (PAT).</title>
        <authorList>
            <person name="Nolan M."/>
            <person name="Sikorski J."/>
            <person name="Davenport K."/>
            <person name="Lucas S."/>
            <person name="Glavina Del Rio T."/>
            <person name="Tice H."/>
            <person name="Cheng J."/>
            <person name="Goodwin L."/>
            <person name="Pitluck S."/>
            <person name="Liolios K."/>
            <person name="Ivanova N."/>
            <person name="Mavromatis K."/>
            <person name="Ovchinnikova G."/>
            <person name="Pati A."/>
            <person name="Chen A."/>
            <person name="Palaniappan K."/>
            <person name="Land M."/>
            <person name="Hauser L."/>
            <person name="Chang Y."/>
            <person name="Jeffries C."/>
            <person name="Tapia R."/>
            <person name="Brettin T."/>
            <person name="Detter J."/>
            <person name="Han C."/>
            <person name="Yasawong M."/>
            <person name="Rohde M."/>
            <person name="Tindall B."/>
            <person name="Goker M."/>
            <person name="Woyke T."/>
            <person name="Bristow J."/>
            <person name="Eisen J."/>
            <person name="Markowitz V."/>
            <person name="Hugenholtz P."/>
            <person name="Kyrpides N."/>
            <person name="Klenk H."/>
            <person name="Lapidus A."/>
        </authorList>
    </citation>
    <scope>NUCLEOTIDE SEQUENCE [LARGE SCALE GENOMIC DNA]</scope>
    <source>
        <strain evidence="11">DSM 9799 / CCM 4581 / KCTC 23876 / PAT</strain>
    </source>
</reference>
<dbReference type="GeneID" id="67181601"/>
<name>E1SMP6_FERBD</name>
<sequence length="99" mass="10334">MFKNLLIALFGASMAFGVAAASVVSDMHSDMSGCETCHADGMPSEDGAHEAAACADCHGSMADLVEPHPQHDGMMECTDCHNVHEDEVGQAPATCDNCH</sequence>
<dbReference type="HOGENOM" id="CLU_164073_0_0_6"/>
<keyword evidence="5" id="KW-0479">Metal-binding</keyword>
<keyword evidence="7" id="KW-0408">Iron</keyword>
<dbReference type="SUPFAM" id="SSF48695">
    <property type="entry name" value="Multiheme cytochromes"/>
    <property type="match status" value="1"/>
</dbReference>
<dbReference type="GO" id="GO:0042597">
    <property type="term" value="C:periplasmic space"/>
    <property type="evidence" value="ECO:0007669"/>
    <property type="project" value="UniProtKB-SubCell"/>
</dbReference>
<dbReference type="Proteomes" id="UP000006683">
    <property type="component" value="Chromosome"/>
</dbReference>
<dbReference type="STRING" id="550540.Fbal_1381"/>
<feature type="chain" id="PRO_5003151480" evidence="8">
    <location>
        <begin position="21"/>
        <end position="99"/>
    </location>
</feature>
<dbReference type="eggNOG" id="COG0484">
    <property type="taxonomic scope" value="Bacteria"/>
</dbReference>
<comment type="cofactor">
    <cofactor evidence="1">
        <name>heme c</name>
        <dbReference type="ChEBI" id="CHEBI:61717"/>
    </cofactor>
</comment>
<evidence type="ECO:0000256" key="5">
    <source>
        <dbReference type="ARBA" id="ARBA00022723"/>
    </source>
</evidence>
<dbReference type="Gene3D" id="1.10.1130.10">
    <property type="entry name" value="Flavocytochrome C3, Chain A"/>
    <property type="match status" value="1"/>
</dbReference>
<keyword evidence="4" id="KW-0349">Heme</keyword>
<evidence type="ECO:0000256" key="2">
    <source>
        <dbReference type="ARBA" id="ARBA00004418"/>
    </source>
</evidence>
<dbReference type="OrthoDB" id="9154260at2"/>
<evidence type="ECO:0000256" key="3">
    <source>
        <dbReference type="ARBA" id="ARBA00022448"/>
    </source>
</evidence>
<gene>
    <name evidence="10" type="ordered locus">Fbal_1381</name>
</gene>
<keyword evidence="3" id="KW-0813">Transport</keyword>
<evidence type="ECO:0000259" key="9">
    <source>
        <dbReference type="Pfam" id="PF14537"/>
    </source>
</evidence>
<evidence type="ECO:0000313" key="10">
    <source>
        <dbReference type="EMBL" id="ADN75585.1"/>
    </source>
</evidence>
<evidence type="ECO:0000256" key="1">
    <source>
        <dbReference type="ARBA" id="ARBA00001926"/>
    </source>
</evidence>
<dbReference type="InterPro" id="IPR012286">
    <property type="entry name" value="Tetrahaem_cytochrome"/>
</dbReference>
<accession>E1SMP6</accession>
<protein>
    <submittedName>
        <fullName evidence="10">Cytochrome c3</fullName>
    </submittedName>
</protein>
<keyword evidence="11" id="KW-1185">Reference proteome</keyword>
<keyword evidence="8" id="KW-0732">Signal</keyword>
<dbReference type="GO" id="GO:0046872">
    <property type="term" value="F:metal ion binding"/>
    <property type="evidence" value="ECO:0007669"/>
    <property type="project" value="UniProtKB-KW"/>
</dbReference>
<keyword evidence="6" id="KW-0249">Electron transport</keyword>
<dbReference type="AlphaFoldDB" id="E1SMP6"/>
<dbReference type="EMBL" id="CP002209">
    <property type="protein sequence ID" value="ADN75585.1"/>
    <property type="molecule type" value="Genomic_DNA"/>
</dbReference>